<feature type="domain" description="NF-kappa-B-activating protein C-terminal" evidence="3">
    <location>
        <begin position="481"/>
        <end position="579"/>
    </location>
</feature>
<dbReference type="PANTHER" id="PTHR13087:SF0">
    <property type="entry name" value="NFKB ACTIVATING PROTEIN LIKE"/>
    <property type="match status" value="1"/>
</dbReference>
<evidence type="ECO:0000256" key="2">
    <source>
        <dbReference type="SAM" id="MobiDB-lite"/>
    </source>
</evidence>
<dbReference type="EMBL" id="OZ020114">
    <property type="protein sequence ID" value="CAK9266952.1"/>
    <property type="molecule type" value="Genomic_DNA"/>
</dbReference>
<feature type="compositionally biased region" description="Basic residues" evidence="2">
    <location>
        <begin position="244"/>
        <end position="255"/>
    </location>
</feature>
<feature type="region of interest" description="Disordered" evidence="2">
    <location>
        <begin position="1"/>
        <end position="138"/>
    </location>
</feature>
<proteinExistence type="inferred from homology"/>
<evidence type="ECO:0000259" key="3">
    <source>
        <dbReference type="Pfam" id="PF06047"/>
    </source>
</evidence>
<dbReference type="InterPro" id="IPR040466">
    <property type="entry name" value="NKAP"/>
</dbReference>
<feature type="compositionally biased region" description="Basic and acidic residues" evidence="2">
    <location>
        <begin position="1"/>
        <end position="57"/>
    </location>
</feature>
<dbReference type="InterPro" id="IPR009269">
    <property type="entry name" value="NKAP_C"/>
</dbReference>
<comment type="similarity">
    <text evidence="1">Belongs to the NKAP family.</text>
</comment>
<feature type="compositionally biased region" description="Basic and acidic residues" evidence="2">
    <location>
        <begin position="198"/>
        <end position="208"/>
    </location>
</feature>
<organism evidence="4 5">
    <name type="scientific">Sphagnum jensenii</name>
    <dbReference type="NCBI Taxonomy" id="128206"/>
    <lineage>
        <taxon>Eukaryota</taxon>
        <taxon>Viridiplantae</taxon>
        <taxon>Streptophyta</taxon>
        <taxon>Embryophyta</taxon>
        <taxon>Bryophyta</taxon>
        <taxon>Sphagnophytina</taxon>
        <taxon>Sphagnopsida</taxon>
        <taxon>Sphagnales</taxon>
        <taxon>Sphagnaceae</taxon>
        <taxon>Sphagnum</taxon>
    </lineage>
</organism>
<name>A0ABP0WNK3_9BRYO</name>
<keyword evidence="5" id="KW-1185">Reference proteome</keyword>
<feature type="compositionally biased region" description="Basic and acidic residues" evidence="2">
    <location>
        <begin position="68"/>
        <end position="112"/>
    </location>
</feature>
<dbReference type="Proteomes" id="UP001497444">
    <property type="component" value="Chromosome 19"/>
</dbReference>
<evidence type="ECO:0000313" key="5">
    <source>
        <dbReference type="Proteomes" id="UP001497444"/>
    </source>
</evidence>
<evidence type="ECO:0000256" key="1">
    <source>
        <dbReference type="ARBA" id="ARBA00009313"/>
    </source>
</evidence>
<evidence type="ECO:0000313" key="4">
    <source>
        <dbReference type="EMBL" id="CAK9266952.1"/>
    </source>
</evidence>
<accession>A0ABP0WNK3</accession>
<dbReference type="Pfam" id="PF06047">
    <property type="entry name" value="Nkap_C"/>
    <property type="match status" value="1"/>
</dbReference>
<sequence>MVRGERGGRDGDERRDSGRGDERRDSRHGDERRDSGRGDERRDSGRGDERRDREGTGVRKGAMVNGERGGREDGDGKGAMVRGERGGRDGDEKRDWRHHEGHAREPSSDYAREPPSSFRSFPPPDGGSDEEGLGSLELSEYRRIKRERMRLKQKDCIWRSTPSPVRNQQLPVERGKEGGGGGVVSRMVEEVEDEESDHIESEDAHAAVDEDEGNWKAEGNGKSLAVVENKRHSGLDGRGSKSKESRKHVSKHHGRRREEQDSEEADSDVKTGYKQRRKRGGGSEDSDSDVRTSHKKRRKRRSGSYEEKKRRKKHRAHDEDKGHKRRRGEGTLKKHKKDRDRGLSRRKKLEDDEEEEGEKLGVAEMHHGKGRAKSLTEEDDEEVEAGEWSPRHKSKKKPVASLLTMSDSDDAKSPSEESNSDGEMEAEEKGDEDNDDVVEIDEEAIKFKEMLEAQKKAAGGGLDIEPMVGPAPAPRAEGHISYGGALRPGEGDAMAQYVQQGKRIPRRGEVGLSADEISKFEDLGYVMSGSRHQRMNAIRIRKENQVYSAEDKRALAMFNYEEKAKREHKVMSDLQRLVQRHIGQDIGPTHDPFGTAKAAEIAEA</sequence>
<protein>
    <recommendedName>
        <fullName evidence="3">NF-kappa-B-activating protein C-terminal domain-containing protein</fullName>
    </recommendedName>
</protein>
<feature type="region of interest" description="Disordered" evidence="2">
    <location>
        <begin position="159"/>
        <end position="439"/>
    </location>
</feature>
<feature type="compositionally biased region" description="Basic and acidic residues" evidence="2">
    <location>
        <begin position="316"/>
        <end position="332"/>
    </location>
</feature>
<dbReference type="PANTHER" id="PTHR13087">
    <property type="entry name" value="NF-KAPPA B ACTIVATING PROTEIN"/>
    <property type="match status" value="1"/>
</dbReference>
<reference evidence="4" key="1">
    <citation type="submission" date="2024-02" db="EMBL/GenBank/DDBJ databases">
        <authorList>
            <consortium name="ELIXIR-Norway"/>
            <consortium name="Elixir Norway"/>
        </authorList>
    </citation>
    <scope>NUCLEOTIDE SEQUENCE</scope>
</reference>
<feature type="compositionally biased region" description="Basic and acidic residues" evidence="2">
    <location>
        <begin position="228"/>
        <end position="243"/>
    </location>
</feature>
<feature type="compositionally biased region" description="Basic and acidic residues" evidence="2">
    <location>
        <begin position="358"/>
        <end position="367"/>
    </location>
</feature>
<gene>
    <name evidence="4" type="ORF">CSSPJE1EN1_LOCUS12430</name>
</gene>
<feature type="compositionally biased region" description="Polar residues" evidence="2">
    <location>
        <begin position="160"/>
        <end position="170"/>
    </location>
</feature>
<feature type="compositionally biased region" description="Basic residues" evidence="2">
    <location>
        <begin position="293"/>
        <end position="302"/>
    </location>
</feature>
<feature type="compositionally biased region" description="Acidic residues" evidence="2">
    <location>
        <begin position="418"/>
        <end position="439"/>
    </location>
</feature>